<gene>
    <name evidence="1" type="ORF">O6P43_023741</name>
</gene>
<comment type="caution">
    <text evidence="1">The sequence shown here is derived from an EMBL/GenBank/DDBJ whole genome shotgun (WGS) entry which is preliminary data.</text>
</comment>
<evidence type="ECO:0008006" key="3">
    <source>
        <dbReference type="Google" id="ProtNLM"/>
    </source>
</evidence>
<proteinExistence type="predicted"/>
<name>A0AAD7PJ30_QUISA</name>
<dbReference type="InterPro" id="IPR036691">
    <property type="entry name" value="Endo/exonu/phosph_ase_sf"/>
</dbReference>
<dbReference type="KEGG" id="qsa:O6P43_023741"/>
<dbReference type="SUPFAM" id="SSF56219">
    <property type="entry name" value="DNase I-like"/>
    <property type="match status" value="1"/>
</dbReference>
<dbReference type="Proteomes" id="UP001163823">
    <property type="component" value="Chromosome 9"/>
</dbReference>
<sequence>MNDKQRARTAHVKQLSTVSDIGKANLEAVSSRQRSNTDKSNIEYKRKCTGSPLTIPYLKELLKAHSLKTQRDYQGSGIMLKDNVLQVYSSSHFYIRYKATDVIKNVVWAEFNVYLSCDNSTRRSQFEIIKSMVIECSNFVFVGGDFNSMLQPDEKSGGRALQHW</sequence>
<dbReference type="EMBL" id="JARAOO010000009">
    <property type="protein sequence ID" value="KAJ7957433.1"/>
    <property type="molecule type" value="Genomic_DNA"/>
</dbReference>
<organism evidence="1 2">
    <name type="scientific">Quillaja saponaria</name>
    <name type="common">Soap bark tree</name>
    <dbReference type="NCBI Taxonomy" id="32244"/>
    <lineage>
        <taxon>Eukaryota</taxon>
        <taxon>Viridiplantae</taxon>
        <taxon>Streptophyta</taxon>
        <taxon>Embryophyta</taxon>
        <taxon>Tracheophyta</taxon>
        <taxon>Spermatophyta</taxon>
        <taxon>Magnoliopsida</taxon>
        <taxon>eudicotyledons</taxon>
        <taxon>Gunneridae</taxon>
        <taxon>Pentapetalae</taxon>
        <taxon>rosids</taxon>
        <taxon>fabids</taxon>
        <taxon>Fabales</taxon>
        <taxon>Quillajaceae</taxon>
        <taxon>Quillaja</taxon>
    </lineage>
</organism>
<protein>
    <recommendedName>
        <fullName evidence="3">Endonuclease/exonuclease/phosphatase domain-containing protein</fullName>
    </recommendedName>
</protein>
<dbReference type="Gene3D" id="3.60.10.10">
    <property type="entry name" value="Endonuclease/exonuclease/phosphatase"/>
    <property type="match status" value="1"/>
</dbReference>
<accession>A0AAD7PJ30</accession>
<keyword evidence="2" id="KW-1185">Reference proteome</keyword>
<dbReference type="AlphaFoldDB" id="A0AAD7PJ30"/>
<evidence type="ECO:0000313" key="2">
    <source>
        <dbReference type="Proteomes" id="UP001163823"/>
    </source>
</evidence>
<evidence type="ECO:0000313" key="1">
    <source>
        <dbReference type="EMBL" id="KAJ7957433.1"/>
    </source>
</evidence>
<reference evidence="1" key="1">
    <citation type="journal article" date="2023" name="Science">
        <title>Elucidation of the pathway for biosynthesis of saponin adjuvants from the soapbark tree.</title>
        <authorList>
            <person name="Reed J."/>
            <person name="Orme A."/>
            <person name="El-Demerdash A."/>
            <person name="Owen C."/>
            <person name="Martin L.B.B."/>
            <person name="Misra R.C."/>
            <person name="Kikuchi S."/>
            <person name="Rejzek M."/>
            <person name="Martin A.C."/>
            <person name="Harkess A."/>
            <person name="Leebens-Mack J."/>
            <person name="Louveau T."/>
            <person name="Stephenson M.J."/>
            <person name="Osbourn A."/>
        </authorList>
    </citation>
    <scope>NUCLEOTIDE SEQUENCE</scope>
    <source>
        <strain evidence="1">S10</strain>
    </source>
</reference>